<dbReference type="Pfam" id="PF07714">
    <property type="entry name" value="PK_Tyr_Ser-Thr"/>
    <property type="match status" value="1"/>
</dbReference>
<dbReference type="InterPro" id="IPR001245">
    <property type="entry name" value="Ser-Thr/Tyr_kinase_cat_dom"/>
</dbReference>
<dbReference type="InterPro" id="IPR038408">
    <property type="entry name" value="GNK2_sf"/>
</dbReference>
<keyword evidence="8" id="KW-0547">Nucleotide-binding</keyword>
<evidence type="ECO:0000256" key="1">
    <source>
        <dbReference type="ARBA" id="ARBA00004167"/>
    </source>
</evidence>
<dbReference type="InterPro" id="IPR011009">
    <property type="entry name" value="Kinase-like_dom_sf"/>
</dbReference>
<dbReference type="InterPro" id="IPR002902">
    <property type="entry name" value="GNK2"/>
</dbReference>
<evidence type="ECO:0000256" key="4">
    <source>
        <dbReference type="ARBA" id="ARBA00022679"/>
    </source>
</evidence>
<evidence type="ECO:0000256" key="10">
    <source>
        <dbReference type="ARBA" id="ARBA00022840"/>
    </source>
</evidence>
<comment type="catalytic activity">
    <reaction evidence="14">
        <text>L-threonyl-[protein] + ATP = O-phospho-L-threonyl-[protein] + ADP + H(+)</text>
        <dbReference type="Rhea" id="RHEA:46608"/>
        <dbReference type="Rhea" id="RHEA-COMP:11060"/>
        <dbReference type="Rhea" id="RHEA-COMP:11605"/>
        <dbReference type="ChEBI" id="CHEBI:15378"/>
        <dbReference type="ChEBI" id="CHEBI:30013"/>
        <dbReference type="ChEBI" id="CHEBI:30616"/>
        <dbReference type="ChEBI" id="CHEBI:61977"/>
        <dbReference type="ChEBI" id="CHEBI:456216"/>
        <dbReference type="EC" id="2.7.11.1"/>
    </reaction>
</comment>
<evidence type="ECO:0000256" key="13">
    <source>
        <dbReference type="ARBA" id="ARBA00023170"/>
    </source>
</evidence>
<evidence type="ECO:0000256" key="3">
    <source>
        <dbReference type="ARBA" id="ARBA00022527"/>
    </source>
</evidence>
<dbReference type="InterPro" id="IPR000719">
    <property type="entry name" value="Prot_kinase_dom"/>
</dbReference>
<evidence type="ECO:0000259" key="16">
    <source>
        <dbReference type="PROSITE" id="PS50011"/>
    </source>
</evidence>
<dbReference type="GO" id="GO:0042742">
    <property type="term" value="P:defense response to bacterium"/>
    <property type="evidence" value="ECO:0000318"/>
    <property type="project" value="GO_Central"/>
</dbReference>
<keyword evidence="13" id="KW-0675">Receptor</keyword>
<name>A0A059CB89_EUCGR</name>
<keyword evidence="9" id="KW-0418">Kinase</keyword>
<evidence type="ECO:0000256" key="5">
    <source>
        <dbReference type="ARBA" id="ARBA00022692"/>
    </source>
</evidence>
<evidence type="ECO:0000256" key="6">
    <source>
        <dbReference type="ARBA" id="ARBA00022729"/>
    </source>
</evidence>
<dbReference type="Gene3D" id="3.30.430.20">
    <property type="entry name" value="Gnk2 domain, C-X8-C-X2-C motif"/>
    <property type="match status" value="1"/>
</dbReference>
<dbReference type="SMART" id="SM00220">
    <property type="entry name" value="S_TKc"/>
    <property type="match status" value="1"/>
</dbReference>
<dbReference type="GO" id="GO:0005524">
    <property type="term" value="F:ATP binding"/>
    <property type="evidence" value="ECO:0007669"/>
    <property type="project" value="UniProtKB-KW"/>
</dbReference>
<dbReference type="CDD" id="cd23509">
    <property type="entry name" value="Gnk2-like"/>
    <property type="match status" value="1"/>
</dbReference>
<evidence type="ECO:0000256" key="15">
    <source>
        <dbReference type="ARBA" id="ARBA00048679"/>
    </source>
</evidence>
<dbReference type="PROSITE" id="PS50011">
    <property type="entry name" value="PROTEIN_KINASE_DOM"/>
    <property type="match status" value="1"/>
</dbReference>
<evidence type="ECO:0000256" key="14">
    <source>
        <dbReference type="ARBA" id="ARBA00047899"/>
    </source>
</evidence>
<proteinExistence type="predicted"/>
<feature type="domain" description="Protein kinase" evidence="16">
    <location>
        <begin position="1"/>
        <end position="301"/>
    </location>
</feature>
<evidence type="ECO:0000256" key="2">
    <source>
        <dbReference type="ARBA" id="ARBA00012513"/>
    </source>
</evidence>
<sequence>MDTVVQRPRSSSSGKKVAAAEAEFMGLQWLCTLAECTPDSTESACGTCLRWVVARLPQWTTGGRVLTSSCNVRFEEYRFYNAVALMNVTTVSATTTGVNEITNEGSLQNDLAIIKAATNNFSHQNKLAEGKFGEVFQLPNGQDIAMKKLSLSSRQDAKEFKNEVTLKSMQLDWLNRYKITWGIAHGMHHLHEDFRFKTIHRDVKASNILLDYSINLKISDFGTTRIFGVDQTHASPKKIGYMPPECARSGKFSVKSNVYKMEVLRCLHLSLLCVQEDTVDRPTVAIVCHMLSSRPVITPQP</sequence>
<dbReference type="GO" id="GO:0009626">
    <property type="term" value="P:plant-type hypersensitive response"/>
    <property type="evidence" value="ECO:0000318"/>
    <property type="project" value="GO_Central"/>
</dbReference>
<keyword evidence="4" id="KW-0808">Transferase</keyword>
<dbReference type="GO" id="GO:0007165">
    <property type="term" value="P:signal transduction"/>
    <property type="evidence" value="ECO:0000318"/>
    <property type="project" value="GO_Central"/>
</dbReference>
<accession>A0A059CB89</accession>
<gene>
    <name evidence="18" type="ORF">EUGRSUZ_E04175</name>
</gene>
<dbReference type="PANTHER" id="PTHR27002:SF1050">
    <property type="entry name" value="CYSTEINE-RICH RECEPTOR-LIKE PROTEIN KINASE 5"/>
    <property type="match status" value="1"/>
</dbReference>
<dbReference type="FunFam" id="1.10.510.10:FF:001023">
    <property type="entry name" value="Os07g0541700 protein"/>
    <property type="match status" value="1"/>
</dbReference>
<dbReference type="PANTHER" id="PTHR27002">
    <property type="entry name" value="RECEPTOR-LIKE SERINE/THREONINE-PROTEIN KINASE SD1-8"/>
    <property type="match status" value="1"/>
</dbReference>
<reference evidence="18" key="1">
    <citation type="submission" date="2013-07" db="EMBL/GenBank/DDBJ databases">
        <title>The genome of Eucalyptus grandis.</title>
        <authorList>
            <person name="Schmutz J."/>
            <person name="Hayes R."/>
            <person name="Myburg A."/>
            <person name="Tuskan G."/>
            <person name="Grattapaglia D."/>
            <person name="Rokhsar D.S."/>
        </authorList>
    </citation>
    <scope>NUCLEOTIDE SEQUENCE</scope>
    <source>
        <tissue evidence="18">Leaf extractions</tissue>
    </source>
</reference>
<evidence type="ECO:0000256" key="12">
    <source>
        <dbReference type="ARBA" id="ARBA00023136"/>
    </source>
</evidence>
<feature type="domain" description="Gnk2-homologous" evidence="17">
    <location>
        <begin position="1"/>
        <end position="79"/>
    </location>
</feature>
<comment type="subcellular location">
    <subcellularLocation>
        <location evidence="1">Membrane</location>
        <topology evidence="1">Single-pass membrane protein</topology>
    </subcellularLocation>
</comment>
<organism evidence="18">
    <name type="scientific">Eucalyptus grandis</name>
    <name type="common">Flooded gum</name>
    <dbReference type="NCBI Taxonomy" id="71139"/>
    <lineage>
        <taxon>Eukaryota</taxon>
        <taxon>Viridiplantae</taxon>
        <taxon>Streptophyta</taxon>
        <taxon>Embryophyta</taxon>
        <taxon>Tracheophyta</taxon>
        <taxon>Spermatophyta</taxon>
        <taxon>Magnoliopsida</taxon>
        <taxon>eudicotyledons</taxon>
        <taxon>Gunneridae</taxon>
        <taxon>Pentapetalae</taxon>
        <taxon>rosids</taxon>
        <taxon>malvids</taxon>
        <taxon>Myrtales</taxon>
        <taxon>Myrtaceae</taxon>
        <taxon>Myrtoideae</taxon>
        <taxon>Eucalypteae</taxon>
        <taxon>Eucalyptus</taxon>
    </lineage>
</organism>
<keyword evidence="12" id="KW-0472">Membrane</keyword>
<dbReference type="Gene3D" id="3.30.200.20">
    <property type="entry name" value="Phosphorylase Kinase, domain 1"/>
    <property type="match status" value="1"/>
</dbReference>
<evidence type="ECO:0000256" key="8">
    <source>
        <dbReference type="ARBA" id="ARBA00022741"/>
    </source>
</evidence>
<comment type="catalytic activity">
    <reaction evidence="15">
        <text>L-seryl-[protein] + ATP = O-phospho-L-seryl-[protein] + ADP + H(+)</text>
        <dbReference type="Rhea" id="RHEA:17989"/>
        <dbReference type="Rhea" id="RHEA-COMP:9863"/>
        <dbReference type="Rhea" id="RHEA-COMP:11604"/>
        <dbReference type="ChEBI" id="CHEBI:15378"/>
        <dbReference type="ChEBI" id="CHEBI:29999"/>
        <dbReference type="ChEBI" id="CHEBI:30616"/>
        <dbReference type="ChEBI" id="CHEBI:83421"/>
        <dbReference type="ChEBI" id="CHEBI:456216"/>
        <dbReference type="EC" id="2.7.11.1"/>
    </reaction>
</comment>
<dbReference type="Gramene" id="KCW75416">
    <property type="protein sequence ID" value="KCW75416"/>
    <property type="gene ID" value="EUGRSUZ_E04175"/>
</dbReference>
<evidence type="ECO:0000259" key="17">
    <source>
        <dbReference type="PROSITE" id="PS51473"/>
    </source>
</evidence>
<dbReference type="Gene3D" id="1.10.510.10">
    <property type="entry name" value="Transferase(Phosphotransferase) domain 1"/>
    <property type="match status" value="1"/>
</dbReference>
<dbReference type="GO" id="GO:0004674">
    <property type="term" value="F:protein serine/threonine kinase activity"/>
    <property type="evidence" value="ECO:0000318"/>
    <property type="project" value="GO_Central"/>
</dbReference>
<dbReference type="GO" id="GO:0005886">
    <property type="term" value="C:plasma membrane"/>
    <property type="evidence" value="ECO:0000318"/>
    <property type="project" value="GO_Central"/>
</dbReference>
<protein>
    <recommendedName>
        <fullName evidence="2">non-specific serine/threonine protein kinase</fullName>
        <ecNumber evidence="2">2.7.11.1</ecNumber>
    </recommendedName>
</protein>
<keyword evidence="11" id="KW-1133">Transmembrane helix</keyword>
<keyword evidence="3" id="KW-0723">Serine/threonine-protein kinase</keyword>
<evidence type="ECO:0000256" key="11">
    <source>
        <dbReference type="ARBA" id="ARBA00022989"/>
    </source>
</evidence>
<evidence type="ECO:0000256" key="7">
    <source>
        <dbReference type="ARBA" id="ARBA00022737"/>
    </source>
</evidence>
<keyword evidence="6" id="KW-0732">Signal</keyword>
<keyword evidence="5" id="KW-0812">Transmembrane</keyword>
<dbReference type="EMBL" id="KK198757">
    <property type="protein sequence ID" value="KCW75416.1"/>
    <property type="molecule type" value="Genomic_DNA"/>
</dbReference>
<evidence type="ECO:0000313" key="18">
    <source>
        <dbReference type="EMBL" id="KCW75416.1"/>
    </source>
</evidence>
<dbReference type="InParanoid" id="A0A059CB89"/>
<keyword evidence="10" id="KW-0067">ATP-binding</keyword>
<dbReference type="PROSITE" id="PS51473">
    <property type="entry name" value="GNK2"/>
    <property type="match status" value="1"/>
</dbReference>
<dbReference type="SUPFAM" id="SSF56112">
    <property type="entry name" value="Protein kinase-like (PK-like)"/>
    <property type="match status" value="1"/>
</dbReference>
<keyword evidence="7" id="KW-0677">Repeat</keyword>
<dbReference type="AlphaFoldDB" id="A0A059CB89"/>
<dbReference type="EC" id="2.7.11.1" evidence="2"/>
<evidence type="ECO:0000256" key="9">
    <source>
        <dbReference type="ARBA" id="ARBA00022777"/>
    </source>
</evidence>